<evidence type="ECO:0000256" key="9">
    <source>
        <dbReference type="HAMAP-Rule" id="MF_01808"/>
    </source>
</evidence>
<dbReference type="GO" id="GO:0051301">
    <property type="term" value="P:cell division"/>
    <property type="evidence" value="ECO:0007669"/>
    <property type="project" value="UniProtKB-KW"/>
</dbReference>
<feature type="domain" description="Core-binding (CB)" evidence="11">
    <location>
        <begin position="6"/>
        <end position="91"/>
    </location>
</feature>
<evidence type="ECO:0000259" key="10">
    <source>
        <dbReference type="PROSITE" id="PS51898"/>
    </source>
</evidence>
<feature type="active site" evidence="9">
    <location>
        <position position="155"/>
    </location>
</feature>
<dbReference type="GO" id="GO:0005737">
    <property type="term" value="C:cytoplasm"/>
    <property type="evidence" value="ECO:0007669"/>
    <property type="project" value="UniProtKB-SubCell"/>
</dbReference>
<organism evidence="12 13">
    <name type="scientific">Parenemella sanctibonifatiensis</name>
    <dbReference type="NCBI Taxonomy" id="2016505"/>
    <lineage>
        <taxon>Bacteria</taxon>
        <taxon>Bacillati</taxon>
        <taxon>Actinomycetota</taxon>
        <taxon>Actinomycetes</taxon>
        <taxon>Propionibacteriales</taxon>
        <taxon>Propionibacteriaceae</taxon>
        <taxon>Parenemella</taxon>
    </lineage>
</organism>
<dbReference type="EMBL" id="NMVI01000013">
    <property type="protein sequence ID" value="OYN88262.1"/>
    <property type="molecule type" value="Genomic_DNA"/>
</dbReference>
<dbReference type="GO" id="GO:0006313">
    <property type="term" value="P:DNA transposition"/>
    <property type="evidence" value="ECO:0007669"/>
    <property type="project" value="UniProtKB-UniRule"/>
</dbReference>
<comment type="function">
    <text evidence="9">Site-specific tyrosine recombinase, which acts by catalyzing the cutting and rejoining of the recombining DNA molecules. The XerC-XerD complex is essential to convert dimers of the bacterial chromosome into monomers to permit their segregation at cell division. It also contributes to the segregational stability of plasmids.</text>
</comment>
<evidence type="ECO:0000256" key="8">
    <source>
        <dbReference type="ARBA" id="ARBA00023306"/>
    </source>
</evidence>
<accession>A0A255EFQ0</accession>
<keyword evidence="7 9" id="KW-0233">DNA recombination</keyword>
<comment type="caution">
    <text evidence="12">The sequence shown here is derived from an EMBL/GenBank/DDBJ whole genome shotgun (WGS) entry which is preliminary data.</text>
</comment>
<evidence type="ECO:0000256" key="4">
    <source>
        <dbReference type="ARBA" id="ARBA00022829"/>
    </source>
</evidence>
<dbReference type="Pfam" id="PF00589">
    <property type="entry name" value="Phage_integrase"/>
    <property type="match status" value="1"/>
</dbReference>
<keyword evidence="6 9" id="KW-0238">DNA-binding</keyword>
<evidence type="ECO:0000256" key="7">
    <source>
        <dbReference type="ARBA" id="ARBA00023172"/>
    </source>
</evidence>
<dbReference type="HAMAP" id="MF_01808">
    <property type="entry name" value="Recomb_XerC_XerD"/>
    <property type="match status" value="1"/>
</dbReference>
<dbReference type="PANTHER" id="PTHR30349:SF77">
    <property type="entry name" value="TYROSINE RECOMBINASE XERC"/>
    <property type="match status" value="1"/>
</dbReference>
<evidence type="ECO:0000259" key="11">
    <source>
        <dbReference type="PROSITE" id="PS51900"/>
    </source>
</evidence>
<proteinExistence type="inferred from homology"/>
<dbReference type="SUPFAM" id="SSF56349">
    <property type="entry name" value="DNA breaking-rejoining enzymes"/>
    <property type="match status" value="1"/>
</dbReference>
<dbReference type="GO" id="GO:0003677">
    <property type="term" value="F:DNA binding"/>
    <property type="evidence" value="ECO:0007669"/>
    <property type="project" value="UniProtKB-UniRule"/>
</dbReference>
<evidence type="ECO:0000313" key="12">
    <source>
        <dbReference type="EMBL" id="OYN88262.1"/>
    </source>
</evidence>
<dbReference type="Gene3D" id="1.10.150.130">
    <property type="match status" value="1"/>
</dbReference>
<dbReference type="AlphaFoldDB" id="A0A255EFQ0"/>
<keyword evidence="2 9" id="KW-0963">Cytoplasm</keyword>
<feature type="active site" evidence="9">
    <location>
        <position position="279"/>
    </location>
</feature>
<reference evidence="12 13" key="1">
    <citation type="submission" date="2017-07" db="EMBL/GenBank/DDBJ databases">
        <title>Draft whole genome sequences of clinical Proprionibacteriaceae strains.</title>
        <authorList>
            <person name="Bernier A.-M."/>
            <person name="Bernard K."/>
            <person name="Domingo M.-C."/>
        </authorList>
    </citation>
    <scope>NUCLEOTIDE SEQUENCE [LARGE SCALE GENOMIC DNA]</scope>
    <source>
        <strain evidence="12 13">NML 160184</strain>
    </source>
</reference>
<dbReference type="InterPro" id="IPR002104">
    <property type="entry name" value="Integrase_catalytic"/>
</dbReference>
<feature type="domain" description="Tyr recombinase" evidence="10">
    <location>
        <begin position="112"/>
        <end position="301"/>
    </location>
</feature>
<comment type="subcellular location">
    <subcellularLocation>
        <location evidence="1 9">Cytoplasm</location>
    </subcellularLocation>
</comment>
<dbReference type="InterPro" id="IPR004107">
    <property type="entry name" value="Integrase_SAM-like_N"/>
</dbReference>
<protein>
    <recommendedName>
        <fullName evidence="9">Tyrosine recombinase XerC</fullName>
    </recommendedName>
</protein>
<evidence type="ECO:0000256" key="6">
    <source>
        <dbReference type="ARBA" id="ARBA00023125"/>
    </source>
</evidence>
<dbReference type="NCBIfam" id="NF001399">
    <property type="entry name" value="PRK00283.1"/>
    <property type="match status" value="1"/>
</dbReference>
<feature type="active site" evidence="9">
    <location>
        <position position="179"/>
    </location>
</feature>
<dbReference type="InterPro" id="IPR023009">
    <property type="entry name" value="Tyrosine_recombinase_XerC/XerD"/>
</dbReference>
<evidence type="ECO:0000256" key="1">
    <source>
        <dbReference type="ARBA" id="ARBA00004496"/>
    </source>
</evidence>
<dbReference type="Pfam" id="PF02899">
    <property type="entry name" value="Phage_int_SAM_1"/>
    <property type="match status" value="1"/>
</dbReference>
<evidence type="ECO:0000313" key="13">
    <source>
        <dbReference type="Proteomes" id="UP000216533"/>
    </source>
</evidence>
<keyword evidence="8 9" id="KW-0131">Cell cycle</keyword>
<dbReference type="InterPro" id="IPR050090">
    <property type="entry name" value="Tyrosine_recombinase_XerCD"/>
</dbReference>
<evidence type="ECO:0000256" key="2">
    <source>
        <dbReference type="ARBA" id="ARBA00022490"/>
    </source>
</evidence>
<keyword evidence="4 9" id="KW-0159">Chromosome partition</keyword>
<keyword evidence="5 9" id="KW-0229">DNA integration</keyword>
<feature type="active site" evidence="9">
    <location>
        <position position="253"/>
    </location>
</feature>
<feature type="active site" description="O-(3'-phospho-DNA)-tyrosine intermediate" evidence="9">
    <location>
        <position position="288"/>
    </location>
</feature>
<dbReference type="PANTHER" id="PTHR30349">
    <property type="entry name" value="PHAGE INTEGRASE-RELATED"/>
    <property type="match status" value="1"/>
</dbReference>
<dbReference type="Proteomes" id="UP000216533">
    <property type="component" value="Unassembled WGS sequence"/>
</dbReference>
<dbReference type="InterPro" id="IPR011010">
    <property type="entry name" value="DNA_brk_join_enz"/>
</dbReference>
<dbReference type="Gene3D" id="1.10.443.10">
    <property type="entry name" value="Intergrase catalytic core"/>
    <property type="match status" value="1"/>
</dbReference>
<dbReference type="PROSITE" id="PS51898">
    <property type="entry name" value="TYR_RECOMBINASE"/>
    <property type="match status" value="1"/>
</dbReference>
<evidence type="ECO:0000256" key="3">
    <source>
        <dbReference type="ARBA" id="ARBA00022618"/>
    </source>
</evidence>
<comment type="subunit">
    <text evidence="9">Forms a cyclic heterotetrameric complex composed of two molecules of XerC and two molecules of XerD.</text>
</comment>
<gene>
    <name evidence="9" type="primary">xerC</name>
    <name evidence="12" type="ORF">CGZ92_04795</name>
</gene>
<sequence>MNHMSDPYADQVAAYLRHLSAGRNLSQHTVRAYRTDLAALGDYLHAADVSLAAVTTADLRRWLAEQQETGMARSTMRRRIACIRGFFAWLTERGARDQDPAAVLRAPRASRRLPHTITAEQARRVLDQAVGDLEDTPRGRRDQAIMELLYAGGIRVSELCGLDLSDVDAERRTVRVLGKGDKERVVPVGRPAMDALQAWLAVRGSWLPSGADLSQVRTAVFLGERGGRLDPRVARRVVHERLRVVPGADSGPHGLRHAMATHLLEGGADLRSVQEMLGHSSLATTQLYTHVTQDRLRSAFQQAHPRA</sequence>
<evidence type="ECO:0000256" key="5">
    <source>
        <dbReference type="ARBA" id="ARBA00022908"/>
    </source>
</evidence>
<feature type="active site" evidence="9">
    <location>
        <position position="256"/>
    </location>
</feature>
<name>A0A255EFQ0_9ACTN</name>
<dbReference type="InterPro" id="IPR010998">
    <property type="entry name" value="Integrase_recombinase_N"/>
</dbReference>
<dbReference type="InterPro" id="IPR013762">
    <property type="entry name" value="Integrase-like_cat_sf"/>
</dbReference>
<comment type="similarity">
    <text evidence="9">Belongs to the 'phage' integrase family. XerC subfamily.</text>
</comment>
<dbReference type="PROSITE" id="PS51900">
    <property type="entry name" value="CB"/>
    <property type="match status" value="1"/>
</dbReference>
<dbReference type="GO" id="GO:0009037">
    <property type="term" value="F:tyrosine-based site-specific recombinase activity"/>
    <property type="evidence" value="ECO:0007669"/>
    <property type="project" value="UniProtKB-UniRule"/>
</dbReference>
<dbReference type="CDD" id="cd00798">
    <property type="entry name" value="INT_XerDC_C"/>
    <property type="match status" value="1"/>
</dbReference>
<dbReference type="InterPro" id="IPR044068">
    <property type="entry name" value="CB"/>
</dbReference>
<dbReference type="GO" id="GO:0007059">
    <property type="term" value="P:chromosome segregation"/>
    <property type="evidence" value="ECO:0007669"/>
    <property type="project" value="UniProtKB-UniRule"/>
</dbReference>
<keyword evidence="3 9" id="KW-0132">Cell division</keyword>